<proteinExistence type="predicted"/>
<evidence type="ECO:0000256" key="1">
    <source>
        <dbReference type="SAM" id="SignalP"/>
    </source>
</evidence>
<protein>
    <recommendedName>
        <fullName evidence="4">Outer membrane protein</fullName>
    </recommendedName>
</protein>
<dbReference type="AlphaFoldDB" id="A0A9E2L6D4"/>
<dbReference type="EMBL" id="JAHLFU010000146">
    <property type="protein sequence ID" value="MBU3853531.1"/>
    <property type="molecule type" value="Genomic_DNA"/>
</dbReference>
<evidence type="ECO:0008006" key="4">
    <source>
        <dbReference type="Google" id="ProtNLM"/>
    </source>
</evidence>
<reference evidence="2" key="1">
    <citation type="journal article" date="2021" name="PeerJ">
        <title>Extensive microbial diversity within the chicken gut microbiome revealed by metagenomics and culture.</title>
        <authorList>
            <person name="Gilroy R."/>
            <person name="Ravi A."/>
            <person name="Getino M."/>
            <person name="Pursley I."/>
            <person name="Horton D.L."/>
            <person name="Alikhan N.F."/>
            <person name="Baker D."/>
            <person name="Gharbi K."/>
            <person name="Hall N."/>
            <person name="Watson M."/>
            <person name="Adriaenssens E.M."/>
            <person name="Foster-Nyarko E."/>
            <person name="Jarju S."/>
            <person name="Secka A."/>
            <person name="Antonio M."/>
            <person name="Oren A."/>
            <person name="Chaudhuri R.R."/>
            <person name="La Ragione R."/>
            <person name="Hildebrand F."/>
            <person name="Pallen M.J."/>
        </authorList>
    </citation>
    <scope>NUCLEOTIDE SEQUENCE</scope>
    <source>
        <strain evidence="2">G3-2149</strain>
    </source>
</reference>
<comment type="caution">
    <text evidence="2">The sequence shown here is derived from an EMBL/GenBank/DDBJ whole genome shotgun (WGS) entry which is preliminary data.</text>
</comment>
<evidence type="ECO:0000313" key="2">
    <source>
        <dbReference type="EMBL" id="MBU3853531.1"/>
    </source>
</evidence>
<dbReference type="Gene3D" id="2.40.160.60">
    <property type="entry name" value="Outer membrane protein transport protein (OMPP1/FadL/TodX)"/>
    <property type="match status" value="1"/>
</dbReference>
<accession>A0A9E2L6D4</accession>
<feature type="chain" id="PRO_5038407554" description="Outer membrane protein" evidence="1">
    <location>
        <begin position="24"/>
        <end position="439"/>
    </location>
</feature>
<evidence type="ECO:0000313" key="3">
    <source>
        <dbReference type="Proteomes" id="UP000823865"/>
    </source>
</evidence>
<keyword evidence="1" id="KW-0732">Signal</keyword>
<reference evidence="2" key="2">
    <citation type="submission" date="2021-04" db="EMBL/GenBank/DDBJ databases">
        <authorList>
            <person name="Gilroy R."/>
        </authorList>
    </citation>
    <scope>NUCLEOTIDE SEQUENCE</scope>
    <source>
        <strain evidence="2">G3-2149</strain>
    </source>
</reference>
<dbReference type="Proteomes" id="UP000823865">
    <property type="component" value="Unassembled WGS sequence"/>
</dbReference>
<sequence>MKSSRKILYSLLLAATQILPATAQTNGTNSPYSRFGLGTLDDQSQGFNKAMSGLGIGLHAGNRVNMLNPASYAVADSLTFIFDVGMSLQNGNFSDGTNRINAHNTSLDYVNALFRLRKNLGFSFGFVPYSSIGYNFTTSQHVGTDYVSGNTIANKSVYYGDGGIHQLYAGIGWKPFQGFSIGANVGYLWGNYYHTISQTLYNGSSVDSNADNLYRQFNADIASYKVDLGIQYDIPINKKNQITLGAIAGIGHKINNTATLLNYTTKGDSVTQEVNQAFQIPFSFGFGFSWNHNNQWNIGADIHHERWADCVLPAIDDETGRYVAQKGMYLNSTKAVIGAEFVPDRESRHYLQRVEYKIGASYSTPYVKVNGTDGPREYGITAGFGFPITNKINSRSMINVSFQWLHSSPSATSMITENYLKLNVGITFNEKWFMKWKIN</sequence>
<organism evidence="2 3">
    <name type="scientific">Candidatus Paraprevotella stercoravium</name>
    <dbReference type="NCBI Taxonomy" id="2838725"/>
    <lineage>
        <taxon>Bacteria</taxon>
        <taxon>Pseudomonadati</taxon>
        <taxon>Bacteroidota</taxon>
        <taxon>Bacteroidia</taxon>
        <taxon>Bacteroidales</taxon>
        <taxon>Prevotellaceae</taxon>
        <taxon>Paraprevotella</taxon>
    </lineage>
</organism>
<dbReference type="SUPFAM" id="SSF56935">
    <property type="entry name" value="Porins"/>
    <property type="match status" value="1"/>
</dbReference>
<feature type="signal peptide" evidence="1">
    <location>
        <begin position="1"/>
        <end position="23"/>
    </location>
</feature>
<name>A0A9E2L6D4_9BACT</name>
<gene>
    <name evidence="2" type="ORF">H9789_06910</name>
</gene>